<keyword evidence="4 8" id="KW-0812">Transmembrane</keyword>
<sequence length="363" mass="40109">MQELRIVLIVVGVLAIAGLLIHGLWTNKREQSGRFSDKPLSKLDDEPLSESSVAQDNSAKQTVAPEDDFEVVKVTSKSDKKEPSFSGFDDDIGDPLLETAQGDKFSKAHQPTEVVKPTVSVKPDELPTITISSDAYSKHDDEPSSAFITKEPSATEPTVDQPELTKPVASEVKAEQAPIRFDNNSAFAEKDSPAPTTEEVVAQPVTPEAPAKVEEPEMEVLVLHVEARGKEEFIGSDLFVSMEQNGLHFGPMDIYHRHVEISGTGKVLFSVANMLKPGTLSHDDPATFTTKGLSFFMTLPCYGDPEQNFKIMLHTAQMIADNLSGNVLDDKRTLMTRDRIDAYKRQIQDFVHRQEPKETSNIF</sequence>
<evidence type="ECO:0000313" key="13">
    <source>
        <dbReference type="Proteomes" id="UP000016562"/>
    </source>
</evidence>
<dbReference type="SMART" id="SM00771">
    <property type="entry name" value="ZipA_C"/>
    <property type="match status" value="1"/>
</dbReference>
<protein>
    <recommendedName>
        <fullName evidence="8 9">Cell division protein ZipA</fullName>
    </recommendedName>
</protein>
<evidence type="ECO:0000256" key="8">
    <source>
        <dbReference type="HAMAP-Rule" id="MF_00509"/>
    </source>
</evidence>
<evidence type="ECO:0000313" key="12">
    <source>
        <dbReference type="EMBL" id="GAD78283.1"/>
    </source>
</evidence>
<keyword evidence="7 8" id="KW-0131">Cell cycle</keyword>
<dbReference type="STRING" id="1219080.VEZ01S_01_00620"/>
<dbReference type="NCBIfam" id="TIGR02205">
    <property type="entry name" value="septum_zipA"/>
    <property type="match status" value="1"/>
</dbReference>
<evidence type="ECO:0000256" key="9">
    <source>
        <dbReference type="RuleBase" id="RU003612"/>
    </source>
</evidence>
<comment type="subcellular location">
    <subcellularLocation>
        <location evidence="8">Cell inner membrane</location>
        <topology evidence="8">Single-pass type I membrane protein</topology>
    </subcellularLocation>
    <text evidence="8">Localizes to the Z ring in an FtsZ-dependent manner.</text>
</comment>
<dbReference type="OrthoDB" id="7054914at2"/>
<feature type="domain" description="ZipA C-terminal FtsZ-binding" evidence="11">
    <location>
        <begin position="217"/>
        <end position="347"/>
    </location>
</feature>
<dbReference type="PANTHER" id="PTHR38685">
    <property type="entry name" value="CELL DIVISION PROTEIN ZIPA"/>
    <property type="match status" value="1"/>
</dbReference>
<feature type="compositionally biased region" description="Polar residues" evidence="10">
    <location>
        <begin position="49"/>
        <end position="61"/>
    </location>
</feature>
<keyword evidence="2 8" id="KW-0997">Cell inner membrane</keyword>
<comment type="subunit">
    <text evidence="8">Interacts with FtsZ via their C-terminal domains.</text>
</comment>
<evidence type="ECO:0000256" key="4">
    <source>
        <dbReference type="ARBA" id="ARBA00022692"/>
    </source>
</evidence>
<organism evidence="12 13">
    <name type="scientific">Vibrio ezurae NBRC 102218</name>
    <dbReference type="NCBI Taxonomy" id="1219080"/>
    <lineage>
        <taxon>Bacteria</taxon>
        <taxon>Pseudomonadati</taxon>
        <taxon>Pseudomonadota</taxon>
        <taxon>Gammaproteobacteria</taxon>
        <taxon>Vibrionales</taxon>
        <taxon>Vibrionaceae</taxon>
        <taxon>Vibrio</taxon>
    </lineage>
</organism>
<feature type="region of interest" description="Disordered" evidence="10">
    <location>
        <begin position="32"/>
        <end position="98"/>
    </location>
</feature>
<dbReference type="EMBL" id="BATM01000001">
    <property type="protein sequence ID" value="GAD78283.1"/>
    <property type="molecule type" value="Genomic_DNA"/>
</dbReference>
<comment type="caution">
    <text evidence="12">The sequence shown here is derived from an EMBL/GenBank/DDBJ whole genome shotgun (WGS) entry which is preliminary data.</text>
</comment>
<keyword evidence="3 8" id="KW-0132">Cell division</keyword>
<keyword evidence="5 8" id="KW-1133">Transmembrane helix</keyword>
<evidence type="ECO:0000256" key="10">
    <source>
        <dbReference type="SAM" id="MobiDB-lite"/>
    </source>
</evidence>
<evidence type="ECO:0000256" key="2">
    <source>
        <dbReference type="ARBA" id="ARBA00022519"/>
    </source>
</evidence>
<dbReference type="RefSeq" id="WP_021712008.1">
    <property type="nucleotide sequence ID" value="NZ_BATM01000001.1"/>
</dbReference>
<feature type="region of interest" description="Disordered" evidence="10">
    <location>
        <begin position="130"/>
        <end position="175"/>
    </location>
</feature>
<gene>
    <name evidence="8 12" type="primary">zipA</name>
    <name evidence="12" type="ORF">VEZ01S_01_00620</name>
</gene>
<feature type="transmembrane region" description="Helical" evidence="8">
    <location>
        <begin position="6"/>
        <end position="25"/>
    </location>
</feature>
<dbReference type="InterPro" id="IPR011919">
    <property type="entry name" value="Cell_div_ZipA"/>
</dbReference>
<reference evidence="12 13" key="1">
    <citation type="submission" date="2013-09" db="EMBL/GenBank/DDBJ databases">
        <title>Whole genome shotgun sequence of Vibrio ezurae NBRC 102218.</title>
        <authorList>
            <person name="Yoshida I."/>
            <person name="Hosoyama A."/>
            <person name="Numata M."/>
            <person name="Hashimoto M."/>
            <person name="Hosoyama Y."/>
            <person name="Tsuchikane K."/>
            <person name="Noguchi M."/>
            <person name="Hirakata S."/>
            <person name="Ichikawa N."/>
            <person name="Ohji S."/>
            <person name="Yamazoe A."/>
            <person name="Fujita N."/>
        </authorList>
    </citation>
    <scope>NUCLEOTIDE SEQUENCE [LARGE SCALE GENOMIC DNA]</scope>
    <source>
        <strain evidence="12 13">NBRC 102218</strain>
    </source>
</reference>
<accession>U3CJ83</accession>
<evidence type="ECO:0000256" key="6">
    <source>
        <dbReference type="ARBA" id="ARBA00023136"/>
    </source>
</evidence>
<dbReference type="AlphaFoldDB" id="U3CJ83"/>
<evidence type="ECO:0000256" key="7">
    <source>
        <dbReference type="ARBA" id="ARBA00023306"/>
    </source>
</evidence>
<dbReference type="GO" id="GO:0005886">
    <property type="term" value="C:plasma membrane"/>
    <property type="evidence" value="ECO:0007669"/>
    <property type="project" value="UniProtKB-SubCell"/>
</dbReference>
<dbReference type="GO" id="GO:0043093">
    <property type="term" value="P:FtsZ-dependent cytokinesis"/>
    <property type="evidence" value="ECO:0007669"/>
    <property type="project" value="UniProtKB-UniRule"/>
</dbReference>
<dbReference type="InterPro" id="IPR036765">
    <property type="entry name" value="ZipA_FtsZ-bd_C_sf"/>
</dbReference>
<dbReference type="eggNOG" id="COG3115">
    <property type="taxonomic scope" value="Bacteria"/>
</dbReference>
<dbReference type="SUPFAM" id="SSF64383">
    <property type="entry name" value="Cell-division protein ZipA, C-terminal domain"/>
    <property type="match status" value="1"/>
</dbReference>
<keyword evidence="13" id="KW-1185">Reference proteome</keyword>
<evidence type="ECO:0000256" key="1">
    <source>
        <dbReference type="ARBA" id="ARBA00022475"/>
    </source>
</evidence>
<dbReference type="PANTHER" id="PTHR38685:SF1">
    <property type="entry name" value="CELL DIVISION PROTEIN ZIPA"/>
    <property type="match status" value="1"/>
</dbReference>
<comment type="function">
    <text evidence="8 9">Essential cell division protein that stabilizes the FtsZ protofilaments by cross-linking them and that serves as a cytoplasmic membrane anchor for the Z ring. Also required for the recruitment to the septal ring of downstream cell division proteins.</text>
</comment>
<dbReference type="GO" id="GO:0032153">
    <property type="term" value="C:cell division site"/>
    <property type="evidence" value="ECO:0007669"/>
    <property type="project" value="UniProtKB-UniRule"/>
</dbReference>
<keyword evidence="6 8" id="KW-0472">Membrane</keyword>
<dbReference type="InterPro" id="IPR007449">
    <property type="entry name" value="ZipA_FtsZ-bd_C"/>
</dbReference>
<evidence type="ECO:0000259" key="11">
    <source>
        <dbReference type="SMART" id="SM00771"/>
    </source>
</evidence>
<proteinExistence type="inferred from homology"/>
<dbReference type="HAMAP" id="MF_00509">
    <property type="entry name" value="ZipA"/>
    <property type="match status" value="1"/>
</dbReference>
<dbReference type="GO" id="GO:0000917">
    <property type="term" value="P:division septum assembly"/>
    <property type="evidence" value="ECO:0007669"/>
    <property type="project" value="TreeGrafter"/>
</dbReference>
<evidence type="ECO:0000256" key="3">
    <source>
        <dbReference type="ARBA" id="ARBA00022618"/>
    </source>
</evidence>
<comment type="similarity">
    <text evidence="8 9">Belongs to the ZipA family.</text>
</comment>
<feature type="compositionally biased region" description="Basic and acidic residues" evidence="10">
    <location>
        <begin position="32"/>
        <end position="45"/>
    </location>
</feature>
<dbReference type="Proteomes" id="UP000016562">
    <property type="component" value="Unassembled WGS sequence"/>
</dbReference>
<evidence type="ECO:0000256" key="5">
    <source>
        <dbReference type="ARBA" id="ARBA00022989"/>
    </source>
</evidence>
<name>U3CJ83_9VIBR</name>
<keyword evidence="1 8" id="KW-1003">Cell membrane</keyword>
<dbReference type="Gene3D" id="3.30.1400.10">
    <property type="entry name" value="ZipA, C-terminal FtsZ-binding domain"/>
    <property type="match status" value="1"/>
</dbReference>
<dbReference type="Pfam" id="PF04354">
    <property type="entry name" value="ZipA_C"/>
    <property type="match status" value="1"/>
</dbReference>